<protein>
    <submittedName>
        <fullName evidence="1">Uncharacterized protein</fullName>
    </submittedName>
</protein>
<proteinExistence type="predicted"/>
<name>A0A7W8YXT1_9SPHI</name>
<dbReference type="EMBL" id="JACHCF010000015">
    <property type="protein sequence ID" value="MBB5623776.1"/>
    <property type="molecule type" value="Genomic_DNA"/>
</dbReference>
<reference evidence="1 2" key="1">
    <citation type="submission" date="2020-08" db="EMBL/GenBank/DDBJ databases">
        <title>Genomic Encyclopedia of Type Strains, Phase IV (KMG-V): Genome sequencing to study the core and pangenomes of soil and plant-associated prokaryotes.</title>
        <authorList>
            <person name="Whitman W."/>
        </authorList>
    </citation>
    <scope>NUCLEOTIDE SEQUENCE [LARGE SCALE GENOMIC DNA]</scope>
    <source>
        <strain evidence="1 2">MP7CTX6</strain>
    </source>
</reference>
<evidence type="ECO:0000313" key="2">
    <source>
        <dbReference type="Proteomes" id="UP000537718"/>
    </source>
</evidence>
<evidence type="ECO:0000313" key="1">
    <source>
        <dbReference type="EMBL" id="MBB5623776.1"/>
    </source>
</evidence>
<gene>
    <name evidence="1" type="ORF">HDE69_004864</name>
</gene>
<dbReference type="Proteomes" id="UP000537718">
    <property type="component" value="Unassembled WGS sequence"/>
</dbReference>
<sequence>MDVLHREAIGVVDLLYNIIDYEKSIDNRSKQKHWL</sequence>
<comment type="caution">
    <text evidence="1">The sequence shown here is derived from an EMBL/GenBank/DDBJ whole genome shotgun (WGS) entry which is preliminary data.</text>
</comment>
<dbReference type="AlphaFoldDB" id="A0A7W8YXT1"/>
<accession>A0A7W8YXT1</accession>
<organism evidence="1 2">
    <name type="scientific">Pedobacter cryoconitis</name>
    <dbReference type="NCBI Taxonomy" id="188932"/>
    <lineage>
        <taxon>Bacteria</taxon>
        <taxon>Pseudomonadati</taxon>
        <taxon>Bacteroidota</taxon>
        <taxon>Sphingobacteriia</taxon>
        <taxon>Sphingobacteriales</taxon>
        <taxon>Sphingobacteriaceae</taxon>
        <taxon>Pedobacter</taxon>
    </lineage>
</organism>